<dbReference type="Gramene" id="Psat07G0332600-T1">
    <property type="protein sequence ID" value="KAI5387122.1"/>
    <property type="gene ID" value="KIW84_073326"/>
</dbReference>
<accession>A0A9D4VPN3</accession>
<name>A0A9D4VPN3_PEA</name>
<evidence type="ECO:0000313" key="1">
    <source>
        <dbReference type="EMBL" id="KAI5387122.1"/>
    </source>
</evidence>
<dbReference type="Proteomes" id="UP001058974">
    <property type="component" value="Chromosome 7"/>
</dbReference>
<protein>
    <submittedName>
        <fullName evidence="1">Uncharacterized protein</fullName>
    </submittedName>
</protein>
<keyword evidence="2" id="KW-1185">Reference proteome</keyword>
<sequence>MSLLPIHNVLYIPNFHVNLISLIKYFTNHLFHLHFLANTCHILHNNSKKMIGINNLQRDLYILESHSPHNLYNSVDNKSHEQWNSKLGNISDVSLHAISKNYPFISCKLKLASCDSCHNNVKHK</sequence>
<comment type="caution">
    <text evidence="1">The sequence shown here is derived from an EMBL/GenBank/DDBJ whole genome shotgun (WGS) entry which is preliminary data.</text>
</comment>
<reference evidence="1 2" key="1">
    <citation type="journal article" date="2022" name="Nat. Genet.">
        <title>Improved pea reference genome and pan-genome highlight genomic features and evolutionary characteristics.</title>
        <authorList>
            <person name="Yang T."/>
            <person name="Liu R."/>
            <person name="Luo Y."/>
            <person name="Hu S."/>
            <person name="Wang D."/>
            <person name="Wang C."/>
            <person name="Pandey M.K."/>
            <person name="Ge S."/>
            <person name="Xu Q."/>
            <person name="Li N."/>
            <person name="Li G."/>
            <person name="Huang Y."/>
            <person name="Saxena R.K."/>
            <person name="Ji Y."/>
            <person name="Li M."/>
            <person name="Yan X."/>
            <person name="He Y."/>
            <person name="Liu Y."/>
            <person name="Wang X."/>
            <person name="Xiang C."/>
            <person name="Varshney R.K."/>
            <person name="Ding H."/>
            <person name="Gao S."/>
            <person name="Zong X."/>
        </authorList>
    </citation>
    <scope>NUCLEOTIDE SEQUENCE [LARGE SCALE GENOMIC DNA]</scope>
    <source>
        <strain evidence="1 2">cv. Zhongwan 6</strain>
    </source>
</reference>
<proteinExistence type="predicted"/>
<dbReference type="AlphaFoldDB" id="A0A9D4VPN3"/>
<gene>
    <name evidence="1" type="ORF">KIW84_073326</name>
</gene>
<organism evidence="1 2">
    <name type="scientific">Pisum sativum</name>
    <name type="common">Garden pea</name>
    <name type="synonym">Lathyrus oleraceus</name>
    <dbReference type="NCBI Taxonomy" id="3888"/>
    <lineage>
        <taxon>Eukaryota</taxon>
        <taxon>Viridiplantae</taxon>
        <taxon>Streptophyta</taxon>
        <taxon>Embryophyta</taxon>
        <taxon>Tracheophyta</taxon>
        <taxon>Spermatophyta</taxon>
        <taxon>Magnoliopsida</taxon>
        <taxon>eudicotyledons</taxon>
        <taxon>Gunneridae</taxon>
        <taxon>Pentapetalae</taxon>
        <taxon>rosids</taxon>
        <taxon>fabids</taxon>
        <taxon>Fabales</taxon>
        <taxon>Fabaceae</taxon>
        <taxon>Papilionoideae</taxon>
        <taxon>50 kb inversion clade</taxon>
        <taxon>NPAAA clade</taxon>
        <taxon>Hologalegina</taxon>
        <taxon>IRL clade</taxon>
        <taxon>Fabeae</taxon>
        <taxon>Lathyrus</taxon>
    </lineage>
</organism>
<dbReference type="EMBL" id="JAMSHJ010000007">
    <property type="protein sequence ID" value="KAI5387122.1"/>
    <property type="molecule type" value="Genomic_DNA"/>
</dbReference>
<evidence type="ECO:0000313" key="2">
    <source>
        <dbReference type="Proteomes" id="UP001058974"/>
    </source>
</evidence>